<protein>
    <submittedName>
        <fullName evidence="5">GDP-mannose mannosyl hydrolase</fullName>
    </submittedName>
</protein>
<dbReference type="PROSITE" id="PS51462">
    <property type="entry name" value="NUDIX"/>
    <property type="match status" value="1"/>
</dbReference>
<dbReference type="Proteomes" id="UP000887222">
    <property type="component" value="Unassembled WGS sequence"/>
</dbReference>
<keyword evidence="3" id="KW-0460">Magnesium</keyword>
<comment type="caution">
    <text evidence="5">The sequence shown here is derived from an EMBL/GenBank/DDBJ whole genome shotgun (WGS) entry which is preliminary data.</text>
</comment>
<dbReference type="GO" id="GO:0016787">
    <property type="term" value="F:hydrolase activity"/>
    <property type="evidence" value="ECO:0007669"/>
    <property type="project" value="UniProtKB-KW"/>
</dbReference>
<dbReference type="InterPro" id="IPR015797">
    <property type="entry name" value="NUDIX_hydrolase-like_dom_sf"/>
</dbReference>
<dbReference type="InterPro" id="IPR000086">
    <property type="entry name" value="NUDIX_hydrolase_dom"/>
</dbReference>
<sequence>MEDNTSQQNPVFLSEADFRQAVASLPLISIDICVTDPSHRLLIGLRTNPPARNWWFTPGGRIRKNESQESAIRRIACGELGFSPEALDQLRGRMQLMGAWDHFYPDSAFSPDISTHYVNMPHWLPLSWAELELLNPPLANADAQHAQWQWMPVEEAAASEEVHWFARPYAQWLAEKLRVPIAAVSRSAVGT</sequence>
<evidence type="ECO:0000256" key="2">
    <source>
        <dbReference type="ARBA" id="ARBA00022801"/>
    </source>
</evidence>
<dbReference type="Pfam" id="PF00293">
    <property type="entry name" value="NUDIX"/>
    <property type="match status" value="1"/>
</dbReference>
<feature type="domain" description="Nudix hydrolase" evidence="4">
    <location>
        <begin position="25"/>
        <end position="175"/>
    </location>
</feature>
<organism evidence="5 6">
    <name type="scientific">Noviherbaspirillum aridicola</name>
    <dbReference type="NCBI Taxonomy" id="2849687"/>
    <lineage>
        <taxon>Bacteria</taxon>
        <taxon>Pseudomonadati</taxon>
        <taxon>Pseudomonadota</taxon>
        <taxon>Betaproteobacteria</taxon>
        <taxon>Burkholderiales</taxon>
        <taxon>Oxalobacteraceae</taxon>
        <taxon>Noviherbaspirillum</taxon>
    </lineage>
</organism>
<reference evidence="5 6" key="1">
    <citation type="journal article" date="2022" name="Int. J. Syst. Evol. Microbiol.">
        <title>Noviherbaspirillum aridicola sp. nov., isolated from an arid soil in Pakistan.</title>
        <authorList>
            <person name="Khan I.U."/>
            <person name="Saqib M."/>
            <person name="Amin A."/>
            <person name="Hussain F."/>
            <person name="Li L."/>
            <person name="Liu Y.H."/>
            <person name="Fang B.Z."/>
            <person name="Ahmed I."/>
            <person name="Li W.J."/>
        </authorList>
    </citation>
    <scope>NUCLEOTIDE SEQUENCE [LARGE SCALE GENOMIC DNA]</scope>
    <source>
        <strain evidence="5 6">NCCP-691</strain>
    </source>
</reference>
<evidence type="ECO:0000259" key="4">
    <source>
        <dbReference type="PROSITE" id="PS51462"/>
    </source>
</evidence>
<accession>A0ABQ4Q2B1</accession>
<evidence type="ECO:0000256" key="3">
    <source>
        <dbReference type="ARBA" id="ARBA00022842"/>
    </source>
</evidence>
<proteinExistence type="predicted"/>
<keyword evidence="2 5" id="KW-0378">Hydrolase</keyword>
<dbReference type="Gene3D" id="3.90.79.10">
    <property type="entry name" value="Nucleoside Triphosphate Pyrophosphohydrolase"/>
    <property type="match status" value="1"/>
</dbReference>
<dbReference type="RefSeq" id="WP_220807495.1">
    <property type="nucleotide sequence ID" value="NZ_BPMK01000005.1"/>
</dbReference>
<dbReference type="SUPFAM" id="SSF55811">
    <property type="entry name" value="Nudix"/>
    <property type="match status" value="1"/>
</dbReference>
<dbReference type="EMBL" id="BPMK01000005">
    <property type="protein sequence ID" value="GIZ51323.1"/>
    <property type="molecule type" value="Genomic_DNA"/>
</dbReference>
<name>A0ABQ4Q2B1_9BURK</name>
<gene>
    <name evidence="5" type="primary">wcaH</name>
    <name evidence="5" type="ORF">NCCP691_13370</name>
</gene>
<dbReference type="PANTHER" id="PTHR43046">
    <property type="entry name" value="GDP-MANNOSE MANNOSYL HYDROLASE"/>
    <property type="match status" value="1"/>
</dbReference>
<evidence type="ECO:0000256" key="1">
    <source>
        <dbReference type="ARBA" id="ARBA00001946"/>
    </source>
</evidence>
<comment type="cofactor">
    <cofactor evidence="1">
        <name>Mg(2+)</name>
        <dbReference type="ChEBI" id="CHEBI:18420"/>
    </cofactor>
</comment>
<evidence type="ECO:0000313" key="5">
    <source>
        <dbReference type="EMBL" id="GIZ51323.1"/>
    </source>
</evidence>
<evidence type="ECO:0000313" key="6">
    <source>
        <dbReference type="Proteomes" id="UP000887222"/>
    </source>
</evidence>
<dbReference type="PANTHER" id="PTHR43046:SF12">
    <property type="entry name" value="GDP-MANNOSE MANNOSYL HYDROLASE"/>
    <property type="match status" value="1"/>
</dbReference>
<keyword evidence="6" id="KW-1185">Reference proteome</keyword>